<feature type="compositionally biased region" description="Polar residues" evidence="1">
    <location>
        <begin position="24"/>
        <end position="34"/>
    </location>
</feature>
<dbReference type="Proteomes" id="UP000683000">
    <property type="component" value="Unassembled WGS sequence"/>
</dbReference>
<organism evidence="2 3">
    <name type="scientific">Boletus reticuloceps</name>
    <dbReference type="NCBI Taxonomy" id="495285"/>
    <lineage>
        <taxon>Eukaryota</taxon>
        <taxon>Fungi</taxon>
        <taxon>Dikarya</taxon>
        <taxon>Basidiomycota</taxon>
        <taxon>Agaricomycotina</taxon>
        <taxon>Agaricomycetes</taxon>
        <taxon>Agaricomycetidae</taxon>
        <taxon>Boletales</taxon>
        <taxon>Boletineae</taxon>
        <taxon>Boletaceae</taxon>
        <taxon>Boletoideae</taxon>
        <taxon>Boletus</taxon>
    </lineage>
</organism>
<feature type="region of interest" description="Disordered" evidence="1">
    <location>
        <begin position="24"/>
        <end position="51"/>
    </location>
</feature>
<protein>
    <submittedName>
        <fullName evidence="2">Uncharacterized protein</fullName>
    </submittedName>
</protein>
<dbReference type="EMBL" id="JAGFBS010000076">
    <property type="protein sequence ID" value="KAG6369542.1"/>
    <property type="molecule type" value="Genomic_DNA"/>
</dbReference>
<evidence type="ECO:0000256" key="1">
    <source>
        <dbReference type="SAM" id="MobiDB-lite"/>
    </source>
</evidence>
<sequence length="200" mass="21999">MPYMPELGLPHWFRPRDFASDASPISSITNSYDESGQARRDAGTGQGTPLDETGCFVFSRVGVPVGPSPPPTSPLVITDVLLPPTRTTTPHYEIATSNSDSPPTLKRKRSDDLPKTPCHTFGGLTNTDRTGSMPIQPARPIKRPRLQSPFLFGSDLPCLSCRENSSNFVMKKLQQDVRKQTELLAAILSVLQNRDHQDDV</sequence>
<dbReference type="AlphaFoldDB" id="A0A8I2YCT3"/>
<gene>
    <name evidence="2" type="ORF">JVT61DRAFT_14292</name>
</gene>
<accession>A0A8I2YCT3</accession>
<evidence type="ECO:0000313" key="3">
    <source>
        <dbReference type="Proteomes" id="UP000683000"/>
    </source>
</evidence>
<reference evidence="2" key="1">
    <citation type="submission" date="2021-03" db="EMBL/GenBank/DDBJ databases">
        <title>Evolutionary innovations through gain and loss of genes in the ectomycorrhizal Boletales.</title>
        <authorList>
            <person name="Wu G."/>
            <person name="Miyauchi S."/>
            <person name="Morin E."/>
            <person name="Yang Z.-L."/>
            <person name="Xu J."/>
            <person name="Martin F.M."/>
        </authorList>
    </citation>
    <scope>NUCLEOTIDE SEQUENCE</scope>
    <source>
        <strain evidence="2">BR01</strain>
    </source>
</reference>
<name>A0A8I2YCT3_9AGAM</name>
<comment type="caution">
    <text evidence="2">The sequence shown here is derived from an EMBL/GenBank/DDBJ whole genome shotgun (WGS) entry which is preliminary data.</text>
</comment>
<evidence type="ECO:0000313" key="2">
    <source>
        <dbReference type="EMBL" id="KAG6369542.1"/>
    </source>
</evidence>
<feature type="compositionally biased region" description="Polar residues" evidence="1">
    <location>
        <begin position="88"/>
        <end position="102"/>
    </location>
</feature>
<keyword evidence="3" id="KW-1185">Reference proteome</keyword>
<proteinExistence type="predicted"/>
<feature type="region of interest" description="Disordered" evidence="1">
    <location>
        <begin position="88"/>
        <end position="140"/>
    </location>
</feature>